<gene>
    <name evidence="1" type="ORF">LTR05_005063</name>
</gene>
<comment type="caution">
    <text evidence="1">The sequence shown here is derived from an EMBL/GenBank/DDBJ whole genome shotgun (WGS) entry which is preliminary data.</text>
</comment>
<evidence type="ECO:0000313" key="1">
    <source>
        <dbReference type="EMBL" id="KAK5085775.1"/>
    </source>
</evidence>
<name>A0AAN7T016_9EURO</name>
<dbReference type="EMBL" id="JAVRRJ010000004">
    <property type="protein sequence ID" value="KAK5085775.1"/>
    <property type="molecule type" value="Genomic_DNA"/>
</dbReference>
<evidence type="ECO:0000313" key="2">
    <source>
        <dbReference type="Proteomes" id="UP001309876"/>
    </source>
</evidence>
<sequence>MPRLRALSLTVDNRSRTSNSIMVYMPNAWFLEGLLAVKQLKIVNFLAGPGWRGYAQILGGHFSMSHPAYKLNLNGETGRPLQVELGKRMLLFFSLRLHYSDTAAALASKVSMLEPITF</sequence>
<protein>
    <submittedName>
        <fullName evidence="1">Uncharacterized protein</fullName>
    </submittedName>
</protein>
<organism evidence="1 2">
    <name type="scientific">Lithohypha guttulata</name>
    <dbReference type="NCBI Taxonomy" id="1690604"/>
    <lineage>
        <taxon>Eukaryota</taxon>
        <taxon>Fungi</taxon>
        <taxon>Dikarya</taxon>
        <taxon>Ascomycota</taxon>
        <taxon>Pezizomycotina</taxon>
        <taxon>Eurotiomycetes</taxon>
        <taxon>Chaetothyriomycetidae</taxon>
        <taxon>Chaetothyriales</taxon>
        <taxon>Trichomeriaceae</taxon>
        <taxon>Lithohypha</taxon>
    </lineage>
</organism>
<dbReference type="Proteomes" id="UP001309876">
    <property type="component" value="Unassembled WGS sequence"/>
</dbReference>
<reference evidence="1 2" key="1">
    <citation type="submission" date="2023-08" db="EMBL/GenBank/DDBJ databases">
        <title>Black Yeasts Isolated from many extreme environments.</title>
        <authorList>
            <person name="Coleine C."/>
            <person name="Stajich J.E."/>
            <person name="Selbmann L."/>
        </authorList>
    </citation>
    <scope>NUCLEOTIDE SEQUENCE [LARGE SCALE GENOMIC DNA]</scope>
    <source>
        <strain evidence="1 2">CCFEE 5910</strain>
    </source>
</reference>
<accession>A0AAN7T016</accession>
<keyword evidence="2" id="KW-1185">Reference proteome</keyword>
<proteinExistence type="predicted"/>
<dbReference type="AlphaFoldDB" id="A0AAN7T016"/>